<protein>
    <submittedName>
        <fullName evidence="2">NIPSNAP domain-containing protein</fullName>
    </submittedName>
</protein>
<sequence length="149" mass="17482">LGSIKYYKSERTAKEPIAKYGKTISFTTEERIPFISEILEQSQMSSSNKSSDIEDYYGYWQLYPNNARARRRFLQLEAFKNGGPFCIRVIAAVTTAYHVAYYTYQFTAVSPEHQRDLRHVIWLKRKLPFFASIGIRYKEEIAIDREKSS</sequence>
<name>A0A0R3RT23_9BILA</name>
<organism evidence="1 2">
    <name type="scientific">Elaeophora elaphi</name>
    <dbReference type="NCBI Taxonomy" id="1147741"/>
    <lineage>
        <taxon>Eukaryota</taxon>
        <taxon>Metazoa</taxon>
        <taxon>Ecdysozoa</taxon>
        <taxon>Nematoda</taxon>
        <taxon>Chromadorea</taxon>
        <taxon>Rhabditida</taxon>
        <taxon>Spirurina</taxon>
        <taxon>Spiruromorpha</taxon>
        <taxon>Filarioidea</taxon>
        <taxon>Onchocercidae</taxon>
        <taxon>Elaeophora</taxon>
    </lineage>
</organism>
<evidence type="ECO:0000313" key="1">
    <source>
        <dbReference type="Proteomes" id="UP000050640"/>
    </source>
</evidence>
<dbReference type="AlphaFoldDB" id="A0A0R3RT23"/>
<dbReference type="Proteomes" id="UP000050640">
    <property type="component" value="Unplaced"/>
</dbReference>
<evidence type="ECO:0000313" key="2">
    <source>
        <dbReference type="WBParaSite" id="EEL_0000506301-mRNA-1"/>
    </source>
</evidence>
<dbReference type="WBParaSite" id="EEL_0000506301-mRNA-1">
    <property type="protein sequence ID" value="EEL_0000506301-mRNA-1"/>
    <property type="gene ID" value="EEL_0000506301"/>
</dbReference>
<keyword evidence="1" id="KW-1185">Reference proteome</keyword>
<accession>A0A0R3RT23</accession>
<proteinExistence type="predicted"/>
<reference evidence="2" key="1">
    <citation type="submission" date="2017-02" db="UniProtKB">
        <authorList>
            <consortium name="WormBaseParasite"/>
        </authorList>
    </citation>
    <scope>IDENTIFICATION</scope>
</reference>